<reference evidence="2" key="1">
    <citation type="submission" date="2022-07" db="EMBL/GenBank/DDBJ databases">
        <title>Genome Sequence of Physisporinus lineatus.</title>
        <authorList>
            <person name="Buettner E."/>
        </authorList>
    </citation>
    <scope>NUCLEOTIDE SEQUENCE</scope>
    <source>
        <strain evidence="2">VT162</strain>
    </source>
</reference>
<evidence type="ECO:0000313" key="2">
    <source>
        <dbReference type="EMBL" id="KAJ3491497.1"/>
    </source>
</evidence>
<evidence type="ECO:0000256" key="1">
    <source>
        <dbReference type="SAM" id="MobiDB-lite"/>
    </source>
</evidence>
<sequence>MEHYLPARMSADRSWPTPLACLASILTSFSSSESTAKRIKLSEGHTRSPSTPWNATSSNTSAAPKDDQEDVQRIKAASKNVRLSEAQSCPPTLKSAVPHNITTAHKKKSPSDKKHAKKHKQDQNKEEVQAIRLWKSLGPTGYALRDHQLKTFCSPTTASLGLDAEEVLEAQSTAYEGKSRRNASEPPIPALSLQEYKQRGYTIEVWDGRQQKVYCDDHGRI</sequence>
<name>A0AAD5VG66_9APHY</name>
<feature type="compositionally biased region" description="Basic and acidic residues" evidence="1">
    <location>
        <begin position="64"/>
        <end position="73"/>
    </location>
</feature>
<gene>
    <name evidence="2" type="ORF">NLI96_g624</name>
</gene>
<dbReference type="EMBL" id="JANAWD010000011">
    <property type="protein sequence ID" value="KAJ3491497.1"/>
    <property type="molecule type" value="Genomic_DNA"/>
</dbReference>
<feature type="region of interest" description="Disordered" evidence="1">
    <location>
        <begin position="30"/>
        <end position="126"/>
    </location>
</feature>
<organism evidence="2 3">
    <name type="scientific">Meripilus lineatus</name>
    <dbReference type="NCBI Taxonomy" id="2056292"/>
    <lineage>
        <taxon>Eukaryota</taxon>
        <taxon>Fungi</taxon>
        <taxon>Dikarya</taxon>
        <taxon>Basidiomycota</taxon>
        <taxon>Agaricomycotina</taxon>
        <taxon>Agaricomycetes</taxon>
        <taxon>Polyporales</taxon>
        <taxon>Meripilaceae</taxon>
        <taxon>Meripilus</taxon>
    </lineage>
</organism>
<comment type="caution">
    <text evidence="2">The sequence shown here is derived from an EMBL/GenBank/DDBJ whole genome shotgun (WGS) entry which is preliminary data.</text>
</comment>
<feature type="compositionally biased region" description="Polar residues" evidence="1">
    <location>
        <begin position="47"/>
        <end position="62"/>
    </location>
</feature>
<dbReference type="Proteomes" id="UP001212997">
    <property type="component" value="Unassembled WGS sequence"/>
</dbReference>
<accession>A0AAD5VG66</accession>
<protein>
    <submittedName>
        <fullName evidence="2">Uncharacterized protein</fullName>
    </submittedName>
</protein>
<feature type="compositionally biased region" description="Basic residues" evidence="1">
    <location>
        <begin position="104"/>
        <end position="120"/>
    </location>
</feature>
<keyword evidence="3" id="KW-1185">Reference proteome</keyword>
<dbReference type="AlphaFoldDB" id="A0AAD5VG66"/>
<proteinExistence type="predicted"/>
<evidence type="ECO:0000313" key="3">
    <source>
        <dbReference type="Proteomes" id="UP001212997"/>
    </source>
</evidence>